<proteinExistence type="predicted"/>
<dbReference type="OrthoDB" id="58529at2759"/>
<dbReference type="Proteomes" id="UP000267821">
    <property type="component" value="Unassembled WGS sequence"/>
</dbReference>
<dbReference type="InterPro" id="IPR051719">
    <property type="entry name" value="CASTOR_mTORC1"/>
</dbReference>
<dbReference type="SUPFAM" id="SSF55021">
    <property type="entry name" value="ACT-like"/>
    <property type="match status" value="1"/>
</dbReference>
<dbReference type="AlphaFoldDB" id="A0A3N4LVW4"/>
<dbReference type="PANTHER" id="PTHR31131:SF6">
    <property type="entry name" value="CASTOR ACT DOMAIN-CONTAINING PROTEIN"/>
    <property type="match status" value="1"/>
</dbReference>
<organism evidence="2 3">
    <name type="scientific">Terfezia boudieri ATCC MYA-4762</name>
    <dbReference type="NCBI Taxonomy" id="1051890"/>
    <lineage>
        <taxon>Eukaryota</taxon>
        <taxon>Fungi</taxon>
        <taxon>Dikarya</taxon>
        <taxon>Ascomycota</taxon>
        <taxon>Pezizomycotina</taxon>
        <taxon>Pezizomycetes</taxon>
        <taxon>Pezizales</taxon>
        <taxon>Pezizaceae</taxon>
        <taxon>Terfezia</taxon>
    </lineage>
</organism>
<dbReference type="EMBL" id="ML121532">
    <property type="protein sequence ID" value="RPB26930.1"/>
    <property type="molecule type" value="Genomic_DNA"/>
</dbReference>
<dbReference type="GO" id="GO:0006520">
    <property type="term" value="P:amino acid metabolic process"/>
    <property type="evidence" value="ECO:0007669"/>
    <property type="project" value="UniProtKB-ARBA"/>
</dbReference>
<gene>
    <name evidence="2" type="ORF">L211DRAFT_779960</name>
</gene>
<evidence type="ECO:0000259" key="1">
    <source>
        <dbReference type="Pfam" id="PF13840"/>
    </source>
</evidence>
<dbReference type="InterPro" id="IPR045865">
    <property type="entry name" value="ACT-like_dom_sf"/>
</dbReference>
<dbReference type="GO" id="GO:0046394">
    <property type="term" value="P:carboxylic acid biosynthetic process"/>
    <property type="evidence" value="ECO:0007669"/>
    <property type="project" value="UniProtKB-ARBA"/>
</dbReference>
<evidence type="ECO:0000313" key="3">
    <source>
        <dbReference type="Proteomes" id="UP000267821"/>
    </source>
</evidence>
<dbReference type="PANTHER" id="PTHR31131">
    <property type="entry name" value="CHROMOSOME 1, WHOLE GENOME SHOTGUN SEQUENCE"/>
    <property type="match status" value="1"/>
</dbReference>
<accession>A0A3N4LVW4</accession>
<dbReference type="Pfam" id="PF13840">
    <property type="entry name" value="ACT_7"/>
    <property type="match status" value="1"/>
</dbReference>
<dbReference type="Gene3D" id="3.30.2130.10">
    <property type="entry name" value="VC0802-like"/>
    <property type="match status" value="1"/>
</dbReference>
<keyword evidence="3" id="KW-1185">Reference proteome</keyword>
<dbReference type="InParanoid" id="A0A3N4LVW4"/>
<name>A0A3N4LVW4_9PEZI</name>
<reference evidence="2 3" key="1">
    <citation type="journal article" date="2018" name="Nat. Ecol. Evol.">
        <title>Pezizomycetes genomes reveal the molecular basis of ectomycorrhizal truffle lifestyle.</title>
        <authorList>
            <person name="Murat C."/>
            <person name="Payen T."/>
            <person name="Noel B."/>
            <person name="Kuo A."/>
            <person name="Morin E."/>
            <person name="Chen J."/>
            <person name="Kohler A."/>
            <person name="Krizsan K."/>
            <person name="Balestrini R."/>
            <person name="Da Silva C."/>
            <person name="Montanini B."/>
            <person name="Hainaut M."/>
            <person name="Levati E."/>
            <person name="Barry K.W."/>
            <person name="Belfiori B."/>
            <person name="Cichocki N."/>
            <person name="Clum A."/>
            <person name="Dockter R.B."/>
            <person name="Fauchery L."/>
            <person name="Guy J."/>
            <person name="Iotti M."/>
            <person name="Le Tacon F."/>
            <person name="Lindquist E.A."/>
            <person name="Lipzen A."/>
            <person name="Malagnac F."/>
            <person name="Mello A."/>
            <person name="Molinier V."/>
            <person name="Miyauchi S."/>
            <person name="Poulain J."/>
            <person name="Riccioni C."/>
            <person name="Rubini A."/>
            <person name="Sitrit Y."/>
            <person name="Splivallo R."/>
            <person name="Traeger S."/>
            <person name="Wang M."/>
            <person name="Zifcakova L."/>
            <person name="Wipf D."/>
            <person name="Zambonelli A."/>
            <person name="Paolocci F."/>
            <person name="Nowrousian M."/>
            <person name="Ottonello S."/>
            <person name="Baldrian P."/>
            <person name="Spatafora J.W."/>
            <person name="Henrissat B."/>
            <person name="Nagy L.G."/>
            <person name="Aury J.M."/>
            <person name="Wincker P."/>
            <person name="Grigoriev I.V."/>
            <person name="Bonfante P."/>
            <person name="Martin F.M."/>
        </authorList>
    </citation>
    <scope>NUCLEOTIDE SEQUENCE [LARGE SCALE GENOMIC DNA]</scope>
    <source>
        <strain evidence="2 3">ATCC MYA-4762</strain>
    </source>
</reference>
<protein>
    <recommendedName>
        <fullName evidence="1">CASTOR ACT domain-containing protein</fullName>
    </recommendedName>
</protein>
<sequence>MSASIKFLVSTPSELPLEFDSSSPQRNHSSPQTFTLSSSLPHLPWATAASRTSSWAQTSAIAGNSPPSSVTWSRSSSCSGFSEPLLESSMSEFGGLRTTARILQDCNLSLIHIPLHLYPHFLQPILSLLLPLSGSTALQASESFASYDESPSVRLTSLEVTDDAHDFVNISVTPVECSVVCSKDLVERLFRPIISRLNSSTKGDVVIGEDDFVVLQVDGEGLDAGKRVLDLTSPLAFAGISIFFITTYFSDYILVPAKNRAHVTKALEKQGFAFEKHSDSFVATHHRSTSASSISSVPSTPLPTTIEELEAKTFATLKRQNVVPTVSTNTRLVLCAGRRRVSRAGTTMRSDDGGLYLGLVKCLVSQPEFLSVTLTNHEPASLLLQKDLLPMFGSTDSLLGTKGDVLIPIVLDLRGLPVESTGIVCGVAGRLVGRTGGGALFGDASDSVEMSYLSTARAGTVMVAEEDIERAIGALSLGC</sequence>
<evidence type="ECO:0000313" key="2">
    <source>
        <dbReference type="EMBL" id="RPB26930.1"/>
    </source>
</evidence>
<feature type="domain" description="CASTOR ACT" evidence="1">
    <location>
        <begin position="209"/>
        <end position="269"/>
    </location>
</feature>
<dbReference type="InterPro" id="IPR027795">
    <property type="entry name" value="CASTOR_ACT_dom"/>
</dbReference>